<dbReference type="AlphaFoldDB" id="J9GND9"/>
<reference evidence="1" key="1">
    <citation type="journal article" date="2012" name="PLoS ONE">
        <title>Gene sets for utilization of primary and secondary nutrition supplies in the distal gut of endangered iberian lynx.</title>
        <authorList>
            <person name="Alcaide M."/>
            <person name="Messina E."/>
            <person name="Richter M."/>
            <person name="Bargiela R."/>
            <person name="Peplies J."/>
            <person name="Huws S.A."/>
            <person name="Newbold C.J."/>
            <person name="Golyshin P.N."/>
            <person name="Simon M.A."/>
            <person name="Lopez G."/>
            <person name="Yakimov M.M."/>
            <person name="Ferrer M."/>
        </authorList>
    </citation>
    <scope>NUCLEOTIDE SEQUENCE</scope>
</reference>
<proteinExistence type="predicted"/>
<evidence type="ECO:0000313" key="1">
    <source>
        <dbReference type="EMBL" id="EJX09592.1"/>
    </source>
</evidence>
<dbReference type="InterPro" id="IPR019619">
    <property type="entry name" value="DUF2490"/>
</dbReference>
<dbReference type="EMBL" id="AMCI01000359">
    <property type="protein sequence ID" value="EJX09592.1"/>
    <property type="molecule type" value="Genomic_DNA"/>
</dbReference>
<name>J9GND9_9ZZZZ</name>
<dbReference type="Pfam" id="PF10677">
    <property type="entry name" value="DUF2490"/>
    <property type="match status" value="1"/>
</dbReference>
<dbReference type="SUPFAM" id="SSF56935">
    <property type="entry name" value="Porins"/>
    <property type="match status" value="1"/>
</dbReference>
<organism evidence="1">
    <name type="scientific">gut metagenome</name>
    <dbReference type="NCBI Taxonomy" id="749906"/>
    <lineage>
        <taxon>unclassified sequences</taxon>
        <taxon>metagenomes</taxon>
        <taxon>organismal metagenomes</taxon>
    </lineage>
</organism>
<gene>
    <name evidence="1" type="ORF">EVA_02299</name>
</gene>
<accession>J9GND9</accession>
<sequence>MKSSLLFCCLACAAVTPALADSDDDFGLWTEATVQKALSQSFSIDGGLEFRLDDKFSQPSRWAVSAGASYKTLKYLSLGVGYVFIHDYKSEEVKAKYETDDETGAPELDDAGRPILDGYNVEQGYWRNRHRALLEVTGKVEAGRFTFSLRERYQYTRYVGETIQQHKFRNPIPEAWLPDGFTGKKYEYAGTTFIEHSVGSDVKESKDKHYLRSRLQVEYNINHCHWTPYVSYELVNDLQDQFDLEKGRLKVGAEWKITKQHRLDIAYLWDRYADDESNSNHHVISLGYKFKF</sequence>
<comment type="caution">
    <text evidence="1">The sequence shown here is derived from an EMBL/GenBank/DDBJ whole genome shotgun (WGS) entry which is preliminary data.</text>
</comment>
<protein>
    <submittedName>
        <fullName evidence="1">Oligogalacturonate-specific porin</fullName>
    </submittedName>
</protein>